<feature type="region of interest" description="Disordered" evidence="1">
    <location>
        <begin position="381"/>
        <end position="482"/>
    </location>
</feature>
<feature type="compositionally biased region" description="Low complexity" evidence="1">
    <location>
        <begin position="338"/>
        <end position="361"/>
    </location>
</feature>
<evidence type="ECO:0000256" key="1">
    <source>
        <dbReference type="SAM" id="MobiDB-lite"/>
    </source>
</evidence>
<feature type="compositionally biased region" description="Polar residues" evidence="1">
    <location>
        <begin position="1"/>
        <end position="15"/>
    </location>
</feature>
<protein>
    <submittedName>
        <fullName evidence="2">Uncharacterized protein</fullName>
    </submittedName>
</protein>
<feature type="compositionally biased region" description="Polar residues" evidence="1">
    <location>
        <begin position="317"/>
        <end position="328"/>
    </location>
</feature>
<feature type="compositionally biased region" description="Polar residues" evidence="1">
    <location>
        <begin position="426"/>
        <end position="439"/>
    </location>
</feature>
<feature type="compositionally biased region" description="Low complexity" evidence="1">
    <location>
        <begin position="269"/>
        <end position="285"/>
    </location>
</feature>
<dbReference type="EMBL" id="HBGN01027790">
    <property type="protein sequence ID" value="CAD9343664.1"/>
    <property type="molecule type" value="Transcribed_RNA"/>
</dbReference>
<proteinExistence type="predicted"/>
<feature type="region of interest" description="Disordered" evidence="1">
    <location>
        <begin position="188"/>
        <end position="361"/>
    </location>
</feature>
<name>A0A7S2EM81_9STRA</name>
<accession>A0A7S2EM81</accession>
<feature type="compositionally biased region" description="Low complexity" evidence="1">
    <location>
        <begin position="191"/>
        <end position="205"/>
    </location>
</feature>
<feature type="compositionally biased region" description="Low complexity" evidence="1">
    <location>
        <begin position="440"/>
        <end position="458"/>
    </location>
</feature>
<reference evidence="2" key="1">
    <citation type="submission" date="2021-01" db="EMBL/GenBank/DDBJ databases">
        <authorList>
            <person name="Corre E."/>
            <person name="Pelletier E."/>
            <person name="Niang G."/>
            <person name="Scheremetjew M."/>
            <person name="Finn R."/>
            <person name="Kale V."/>
            <person name="Holt S."/>
            <person name="Cochrane G."/>
            <person name="Meng A."/>
            <person name="Brown T."/>
            <person name="Cohen L."/>
        </authorList>
    </citation>
    <scope>NUCLEOTIDE SEQUENCE</scope>
    <source>
        <strain evidence="2">Pop2</strain>
    </source>
</reference>
<organism evidence="2">
    <name type="scientific">Ditylum brightwellii</name>
    <dbReference type="NCBI Taxonomy" id="49249"/>
    <lineage>
        <taxon>Eukaryota</taxon>
        <taxon>Sar</taxon>
        <taxon>Stramenopiles</taxon>
        <taxon>Ochrophyta</taxon>
        <taxon>Bacillariophyta</taxon>
        <taxon>Mediophyceae</taxon>
        <taxon>Lithodesmiophycidae</taxon>
        <taxon>Lithodesmiales</taxon>
        <taxon>Lithodesmiaceae</taxon>
        <taxon>Ditylum</taxon>
    </lineage>
</organism>
<feature type="compositionally biased region" description="Polar residues" evidence="1">
    <location>
        <begin position="297"/>
        <end position="306"/>
    </location>
</feature>
<sequence length="482" mass="53007">MVQDNIIFNTPSTPKSAQSAARSRMRAEKRKADIFRMRPGDQFYDPVRHCRYNADKKKNHSSSGASGLFNSKFLTDNSAFAQVLCFANPVRGNSQEDEKDPAIDNSDYLSNDDDTNTLNTCEDTITSTLAYEAQFSHMVESRPPMPLFMHFQVPCEEDHQNNELTKIVTTGSHRSFNLWQVIHSEVPEAPSTPLKSNNSPNKSSPVHIHHNIDTHDRVDVTPNSRTKSRSIEHTTPMIIVDPQVKHHPKKSHGNNTRQQNHSHVRARPPHQQSPSSSTNSAPSTPKQHWQRLPVIISPSSSQDANHQQQEEEESQELSPTSFDQTAPATPTAYRKAISKSSSSSSTASSSSDETRTSSASSLKRIDGITVNLEKRMRCRNEPVIISPSSTPRNKVSPKHGNHVSIKTPSTATSSPHDSLPHMLKLRNSSNSISPTTPVCSTSRSTSLEGLSSSTHSVSPQKVLVSPGGDGEGSSSVTHRVAV</sequence>
<dbReference type="AlphaFoldDB" id="A0A7S2EM81"/>
<feature type="region of interest" description="Disordered" evidence="1">
    <location>
        <begin position="1"/>
        <end position="24"/>
    </location>
</feature>
<feature type="compositionally biased region" description="Polar residues" evidence="1">
    <location>
        <begin position="472"/>
        <end position="482"/>
    </location>
</feature>
<gene>
    <name evidence="2" type="ORF">DBRI1063_LOCUS17946</name>
</gene>
<feature type="region of interest" description="Disordered" evidence="1">
    <location>
        <begin position="91"/>
        <end position="115"/>
    </location>
</feature>
<feature type="compositionally biased region" description="Polar residues" evidence="1">
    <location>
        <begin position="404"/>
        <end position="416"/>
    </location>
</feature>
<evidence type="ECO:0000313" key="2">
    <source>
        <dbReference type="EMBL" id="CAD9343664.1"/>
    </source>
</evidence>
<feature type="compositionally biased region" description="Basic and acidic residues" evidence="1">
    <location>
        <begin position="210"/>
        <end position="219"/>
    </location>
</feature>